<keyword evidence="3" id="KW-1185">Reference proteome</keyword>
<organism evidence="2 3">
    <name type="scientific">Mycobacterium simulans</name>
    <dbReference type="NCBI Taxonomy" id="627089"/>
    <lineage>
        <taxon>Bacteria</taxon>
        <taxon>Bacillati</taxon>
        <taxon>Actinomycetota</taxon>
        <taxon>Actinomycetes</taxon>
        <taxon>Mycobacteriales</taxon>
        <taxon>Mycobacteriaceae</taxon>
        <taxon>Mycobacterium</taxon>
    </lineage>
</organism>
<proteinExistence type="predicted"/>
<dbReference type="AlphaFoldDB" id="A0A7Z7IQZ0"/>
<feature type="compositionally biased region" description="Basic and acidic residues" evidence="1">
    <location>
        <begin position="1"/>
        <end position="17"/>
    </location>
</feature>
<sequence length="197" mass="22639">MSHIDRHIGRPGLEDRQHRGHRRNRALHQQRDHIARPYPSVGQHPGKPIRGSIELPVRQPLIATHHRNRLRTTPHLNRKQLRYRCPPRPHTRPHPTIPDRIQLSTLGLIEHLNRGQPPLRIRNHRDQHPLEPVDKTADTGVIEHIGREFDTKPEFLARQGLQDEGVVSGFAAGHLGDSQVIAVEQRSGVDRKVFVNE</sequence>
<evidence type="ECO:0000313" key="2">
    <source>
        <dbReference type="EMBL" id="SOK27433.1"/>
    </source>
</evidence>
<dbReference type="Proteomes" id="UP000554965">
    <property type="component" value="Unassembled WGS sequence"/>
</dbReference>
<dbReference type="AntiFam" id="ANF00178">
    <property type="entry name" value="Shadow ORF (opposite dhbF)"/>
</dbReference>
<evidence type="ECO:0000256" key="1">
    <source>
        <dbReference type="SAM" id="MobiDB-lite"/>
    </source>
</evidence>
<reference evidence="2 3" key="1">
    <citation type="submission" date="2017-10" db="EMBL/GenBank/DDBJ databases">
        <authorList>
            <consortium name="Urmite Genomes"/>
        </authorList>
    </citation>
    <scope>NUCLEOTIDE SEQUENCE [LARGE SCALE GENOMIC DNA]</scope>
    <source>
        <strain evidence="2 3">FB-527</strain>
    </source>
</reference>
<gene>
    <name evidence="2" type="ORF">MSIMFB_05690</name>
</gene>
<comment type="caution">
    <text evidence="2">The sequence shown here is derived from an EMBL/GenBank/DDBJ whole genome shotgun (WGS) entry which is preliminary data.</text>
</comment>
<protein>
    <submittedName>
        <fullName evidence="2">Uncharacterized protein</fullName>
    </submittedName>
</protein>
<feature type="region of interest" description="Disordered" evidence="1">
    <location>
        <begin position="1"/>
        <end position="28"/>
    </location>
</feature>
<evidence type="ECO:0000313" key="3">
    <source>
        <dbReference type="Proteomes" id="UP000554965"/>
    </source>
</evidence>
<feature type="compositionally biased region" description="Basic residues" evidence="1">
    <location>
        <begin position="18"/>
        <end position="28"/>
    </location>
</feature>
<name>A0A7Z7IQZ0_9MYCO</name>
<accession>A0A7Z7IQZ0</accession>
<dbReference type="EMBL" id="OCTY01000023">
    <property type="protein sequence ID" value="SOK27433.1"/>
    <property type="molecule type" value="Genomic_DNA"/>
</dbReference>